<gene>
    <name evidence="1" type="ORF">AGERDE_LOCUS11378</name>
</gene>
<proteinExistence type="predicted"/>
<name>A0A9N9DR77_9GLOM</name>
<dbReference type="EMBL" id="CAJVPL010004700">
    <property type="protein sequence ID" value="CAG8650434.1"/>
    <property type="molecule type" value="Genomic_DNA"/>
</dbReference>
<evidence type="ECO:0000313" key="2">
    <source>
        <dbReference type="Proteomes" id="UP000789831"/>
    </source>
</evidence>
<organism evidence="1 2">
    <name type="scientific">Ambispora gerdemannii</name>
    <dbReference type="NCBI Taxonomy" id="144530"/>
    <lineage>
        <taxon>Eukaryota</taxon>
        <taxon>Fungi</taxon>
        <taxon>Fungi incertae sedis</taxon>
        <taxon>Mucoromycota</taxon>
        <taxon>Glomeromycotina</taxon>
        <taxon>Glomeromycetes</taxon>
        <taxon>Archaeosporales</taxon>
        <taxon>Ambisporaceae</taxon>
        <taxon>Ambispora</taxon>
    </lineage>
</organism>
<dbReference type="AlphaFoldDB" id="A0A9N9DR77"/>
<protein>
    <submittedName>
        <fullName evidence="1">2961_t:CDS:1</fullName>
    </submittedName>
</protein>
<keyword evidence="2" id="KW-1185">Reference proteome</keyword>
<reference evidence="1" key="1">
    <citation type="submission" date="2021-06" db="EMBL/GenBank/DDBJ databases">
        <authorList>
            <person name="Kallberg Y."/>
            <person name="Tangrot J."/>
            <person name="Rosling A."/>
        </authorList>
    </citation>
    <scope>NUCLEOTIDE SEQUENCE</scope>
    <source>
        <strain evidence="1">MT106</strain>
    </source>
</reference>
<feature type="non-terminal residue" evidence="1">
    <location>
        <position position="1"/>
    </location>
</feature>
<evidence type="ECO:0000313" key="1">
    <source>
        <dbReference type="EMBL" id="CAG8650434.1"/>
    </source>
</evidence>
<comment type="caution">
    <text evidence="1">The sequence shown here is derived from an EMBL/GenBank/DDBJ whole genome shotgun (WGS) entry which is preliminary data.</text>
</comment>
<sequence length="68" mass="7813">QQAIAKHWKPNNSSSFDPISLELYSDDNNPEDNIGWINNFLEQNAEVNLFKLLQMNTQNLEANTSNHP</sequence>
<accession>A0A9N9DR77</accession>
<dbReference type="Proteomes" id="UP000789831">
    <property type="component" value="Unassembled WGS sequence"/>
</dbReference>